<dbReference type="RefSeq" id="WP_187479372.1">
    <property type="nucleotide sequence ID" value="NZ_CP060697.1"/>
</dbReference>
<evidence type="ECO:0000256" key="7">
    <source>
        <dbReference type="ARBA" id="ARBA00047989"/>
    </source>
</evidence>
<evidence type="ECO:0000313" key="11">
    <source>
        <dbReference type="EMBL" id="QNM82417.1"/>
    </source>
</evidence>
<comment type="catalytic activity">
    <reaction evidence="1">
        <text>inosine + phosphate = alpha-D-ribose 1-phosphate + hypoxanthine</text>
        <dbReference type="Rhea" id="RHEA:27646"/>
        <dbReference type="ChEBI" id="CHEBI:17368"/>
        <dbReference type="ChEBI" id="CHEBI:17596"/>
        <dbReference type="ChEBI" id="CHEBI:43474"/>
        <dbReference type="ChEBI" id="CHEBI:57720"/>
        <dbReference type="EC" id="2.4.2.1"/>
    </reaction>
    <physiologicalReaction direction="left-to-right" evidence="1">
        <dbReference type="Rhea" id="RHEA:27647"/>
    </physiologicalReaction>
</comment>
<evidence type="ECO:0000256" key="3">
    <source>
        <dbReference type="ARBA" id="ARBA00022679"/>
    </source>
</evidence>
<dbReference type="GO" id="GO:0017061">
    <property type="term" value="F:S-methyl-5-thioadenosine phosphorylase activity"/>
    <property type="evidence" value="ECO:0007669"/>
    <property type="project" value="UniProtKB-EC"/>
</dbReference>
<reference evidence="11 12" key="1">
    <citation type="submission" date="2020-08" db="EMBL/GenBank/DDBJ databases">
        <title>Sphingomonas sp. sand1-3 16S ribosomal RNA gene Genome sequencing and assembly.</title>
        <authorList>
            <person name="Kang M."/>
        </authorList>
    </citation>
    <scope>NUCLEOTIDE SEQUENCE [LARGE SCALE GENOMIC DNA]</scope>
    <source>
        <strain evidence="12">sand1-3</strain>
    </source>
</reference>
<keyword evidence="3" id="KW-0808">Transferase</keyword>
<comment type="catalytic activity">
    <reaction evidence="7">
        <text>adenosine + H2O + H(+) = inosine + NH4(+)</text>
        <dbReference type="Rhea" id="RHEA:24408"/>
        <dbReference type="ChEBI" id="CHEBI:15377"/>
        <dbReference type="ChEBI" id="CHEBI:15378"/>
        <dbReference type="ChEBI" id="CHEBI:16335"/>
        <dbReference type="ChEBI" id="CHEBI:17596"/>
        <dbReference type="ChEBI" id="CHEBI:28938"/>
        <dbReference type="EC" id="3.5.4.4"/>
    </reaction>
    <physiologicalReaction direction="left-to-right" evidence="7">
        <dbReference type="Rhea" id="RHEA:24409"/>
    </physiologicalReaction>
</comment>
<comment type="catalytic activity">
    <reaction evidence="8">
        <text>adenosine + phosphate = alpha-D-ribose 1-phosphate + adenine</text>
        <dbReference type="Rhea" id="RHEA:27642"/>
        <dbReference type="ChEBI" id="CHEBI:16335"/>
        <dbReference type="ChEBI" id="CHEBI:16708"/>
        <dbReference type="ChEBI" id="CHEBI:43474"/>
        <dbReference type="ChEBI" id="CHEBI:57720"/>
        <dbReference type="EC" id="2.4.2.1"/>
    </reaction>
    <physiologicalReaction direction="left-to-right" evidence="8">
        <dbReference type="Rhea" id="RHEA:27643"/>
    </physiologicalReaction>
</comment>
<evidence type="ECO:0000256" key="8">
    <source>
        <dbReference type="ARBA" id="ARBA00048968"/>
    </source>
</evidence>
<keyword evidence="6" id="KW-0862">Zinc</keyword>
<dbReference type="InterPro" id="IPR003730">
    <property type="entry name" value="Cu_polyphenol_OxRdtase"/>
</dbReference>
<dbReference type="Gene3D" id="3.60.140.10">
    <property type="entry name" value="CNF1/YfiH-like putative cysteine hydrolases"/>
    <property type="match status" value="1"/>
</dbReference>
<evidence type="ECO:0000256" key="2">
    <source>
        <dbReference type="ARBA" id="ARBA00007353"/>
    </source>
</evidence>
<dbReference type="GO" id="GO:0016787">
    <property type="term" value="F:hydrolase activity"/>
    <property type="evidence" value="ECO:0007669"/>
    <property type="project" value="UniProtKB-KW"/>
</dbReference>
<dbReference type="InterPro" id="IPR038371">
    <property type="entry name" value="Cu_polyphenol_OxRdtase_sf"/>
</dbReference>
<keyword evidence="12" id="KW-1185">Reference proteome</keyword>
<dbReference type="NCBIfam" id="TIGR00726">
    <property type="entry name" value="peptidoglycan editing factor PgeF"/>
    <property type="match status" value="1"/>
</dbReference>
<evidence type="ECO:0000256" key="4">
    <source>
        <dbReference type="ARBA" id="ARBA00022723"/>
    </source>
</evidence>
<dbReference type="InterPro" id="IPR011324">
    <property type="entry name" value="Cytotoxic_necrot_fac-like_cat"/>
</dbReference>
<dbReference type="KEGG" id="ssau:H8M03_10415"/>
<evidence type="ECO:0000256" key="10">
    <source>
        <dbReference type="RuleBase" id="RU361274"/>
    </source>
</evidence>
<comment type="similarity">
    <text evidence="2 10">Belongs to the purine nucleoside phosphorylase YfiH/LACC1 family.</text>
</comment>
<dbReference type="PANTHER" id="PTHR30616:SF2">
    <property type="entry name" value="PURINE NUCLEOSIDE PHOSPHORYLASE LACC1"/>
    <property type="match status" value="1"/>
</dbReference>
<dbReference type="PANTHER" id="PTHR30616">
    <property type="entry name" value="UNCHARACTERIZED PROTEIN YFIH"/>
    <property type="match status" value="1"/>
</dbReference>
<comment type="catalytic activity">
    <reaction evidence="9">
        <text>S-methyl-5'-thioadenosine + phosphate = 5-(methylsulfanyl)-alpha-D-ribose 1-phosphate + adenine</text>
        <dbReference type="Rhea" id="RHEA:11852"/>
        <dbReference type="ChEBI" id="CHEBI:16708"/>
        <dbReference type="ChEBI" id="CHEBI:17509"/>
        <dbReference type="ChEBI" id="CHEBI:43474"/>
        <dbReference type="ChEBI" id="CHEBI:58533"/>
        <dbReference type="EC" id="2.4.2.28"/>
    </reaction>
    <physiologicalReaction direction="left-to-right" evidence="9">
        <dbReference type="Rhea" id="RHEA:11853"/>
    </physiologicalReaction>
</comment>
<organism evidence="11 12">
    <name type="scientific">Sphingomonas sabuli</name>
    <dbReference type="NCBI Taxonomy" id="2764186"/>
    <lineage>
        <taxon>Bacteria</taxon>
        <taxon>Pseudomonadati</taxon>
        <taxon>Pseudomonadota</taxon>
        <taxon>Alphaproteobacteria</taxon>
        <taxon>Sphingomonadales</taxon>
        <taxon>Sphingomonadaceae</taxon>
        <taxon>Sphingomonas</taxon>
    </lineage>
</organism>
<proteinExistence type="inferred from homology"/>
<name>A0A7G9L1B8_9SPHN</name>
<dbReference type="Proteomes" id="UP000515861">
    <property type="component" value="Chromosome"/>
</dbReference>
<dbReference type="EMBL" id="CP060697">
    <property type="protein sequence ID" value="QNM82417.1"/>
    <property type="molecule type" value="Genomic_DNA"/>
</dbReference>
<dbReference type="AlphaFoldDB" id="A0A7G9L1B8"/>
<keyword evidence="5" id="KW-0378">Hydrolase</keyword>
<evidence type="ECO:0000313" key="12">
    <source>
        <dbReference type="Proteomes" id="UP000515861"/>
    </source>
</evidence>
<protein>
    <recommendedName>
        <fullName evidence="10">Purine nucleoside phosphorylase</fullName>
    </recommendedName>
</protein>
<dbReference type="CDD" id="cd16833">
    <property type="entry name" value="YfiH"/>
    <property type="match status" value="1"/>
</dbReference>
<evidence type="ECO:0000256" key="1">
    <source>
        <dbReference type="ARBA" id="ARBA00000553"/>
    </source>
</evidence>
<accession>A0A7G9L1B8</accession>
<keyword evidence="4" id="KW-0479">Metal-binding</keyword>
<dbReference type="GO" id="GO:0005507">
    <property type="term" value="F:copper ion binding"/>
    <property type="evidence" value="ECO:0007669"/>
    <property type="project" value="TreeGrafter"/>
</dbReference>
<evidence type="ECO:0000256" key="9">
    <source>
        <dbReference type="ARBA" id="ARBA00049893"/>
    </source>
</evidence>
<evidence type="ECO:0000256" key="5">
    <source>
        <dbReference type="ARBA" id="ARBA00022801"/>
    </source>
</evidence>
<evidence type="ECO:0000256" key="6">
    <source>
        <dbReference type="ARBA" id="ARBA00022833"/>
    </source>
</evidence>
<dbReference type="Pfam" id="PF02578">
    <property type="entry name" value="Cu-oxidase_4"/>
    <property type="match status" value="1"/>
</dbReference>
<gene>
    <name evidence="11" type="primary">pgeF</name>
    <name evidence="11" type="ORF">H8M03_10415</name>
</gene>
<sequence>MSVEVVRAAALAAAEHGFLGRTGGVSTGELAGLNVGTGSSDDREAIAENRRRAVAAVLPGANLATVHQVHSAEAVYVAQPWPQEERPKADAMVTDRPGLLLGILTADCAPVLFADFEAGVVGAAHAGWRGAFAGVTDSTIAAMEGIGARRERIAAAIGPCIAMPSYEVDAAFRDRFIDADPANDRFFVQAAAETLHFDLPAYVRHRLVAGGVEEVETIHLDTYSSPDRFYSFRRSTHRGEADYGRQVALIGLKR</sequence>
<dbReference type="SUPFAM" id="SSF64438">
    <property type="entry name" value="CNF1/YfiH-like putative cysteine hydrolases"/>
    <property type="match status" value="1"/>
</dbReference>